<evidence type="ECO:0000313" key="7">
    <source>
        <dbReference type="Proteomes" id="UP000199256"/>
    </source>
</evidence>
<name>A0A1H7QC84_9GAMM</name>
<feature type="domain" description="HTH lysR-type" evidence="5">
    <location>
        <begin position="1"/>
        <end position="59"/>
    </location>
</feature>
<evidence type="ECO:0000313" key="6">
    <source>
        <dbReference type="EMBL" id="SEL45582.1"/>
    </source>
</evidence>
<protein>
    <submittedName>
        <fullName evidence="6">DNA-binding transcriptional regulator, LysR family</fullName>
    </submittedName>
</protein>
<dbReference type="InterPro" id="IPR005119">
    <property type="entry name" value="LysR_subst-bd"/>
</dbReference>
<proteinExistence type="inferred from homology"/>
<dbReference type="RefSeq" id="WP_177169965.1">
    <property type="nucleotide sequence ID" value="NZ_FOAA01000017.1"/>
</dbReference>
<keyword evidence="4" id="KW-0804">Transcription</keyword>
<dbReference type="PROSITE" id="PS50931">
    <property type="entry name" value="HTH_LYSR"/>
    <property type="match status" value="1"/>
</dbReference>
<evidence type="ECO:0000259" key="5">
    <source>
        <dbReference type="PROSITE" id="PS50931"/>
    </source>
</evidence>
<comment type="similarity">
    <text evidence="1">Belongs to the LysR transcriptional regulatory family.</text>
</comment>
<dbReference type="EMBL" id="FOAA01000017">
    <property type="protein sequence ID" value="SEL45582.1"/>
    <property type="molecule type" value="Genomic_DNA"/>
</dbReference>
<organism evidence="6 7">
    <name type="scientific">Ectothiorhodospira marina</name>
    <dbReference type="NCBI Taxonomy" id="1396821"/>
    <lineage>
        <taxon>Bacteria</taxon>
        <taxon>Pseudomonadati</taxon>
        <taxon>Pseudomonadota</taxon>
        <taxon>Gammaproteobacteria</taxon>
        <taxon>Chromatiales</taxon>
        <taxon>Ectothiorhodospiraceae</taxon>
        <taxon>Ectothiorhodospira</taxon>
    </lineage>
</organism>
<evidence type="ECO:0000256" key="2">
    <source>
        <dbReference type="ARBA" id="ARBA00023015"/>
    </source>
</evidence>
<dbReference type="STRING" id="1396821.SAMN05444515_11710"/>
<dbReference type="PANTHER" id="PTHR30537">
    <property type="entry name" value="HTH-TYPE TRANSCRIPTIONAL REGULATOR"/>
    <property type="match status" value="1"/>
</dbReference>
<dbReference type="Proteomes" id="UP000199256">
    <property type="component" value="Unassembled WGS sequence"/>
</dbReference>
<reference evidence="7" key="1">
    <citation type="submission" date="2016-10" db="EMBL/GenBank/DDBJ databases">
        <authorList>
            <person name="Varghese N."/>
            <person name="Submissions S."/>
        </authorList>
    </citation>
    <scope>NUCLEOTIDE SEQUENCE [LARGE SCALE GENOMIC DNA]</scope>
    <source>
        <strain evidence="7">DSM 241</strain>
    </source>
</reference>
<dbReference type="Gene3D" id="3.40.190.290">
    <property type="match status" value="1"/>
</dbReference>
<sequence>MSDYEALRALLALRNHGQLTAAAQALNRPKSTLSRRLASLEEELGLRLTRQEGGKLRLSPIGHCYAEYGQRILDMAAEAREAATTLSRGTKHRLRVSVSHEMAWGWATWVLNDFLTSHPHCSLEIHALLPGTSPSPREADLCLTCNPVETPELTRRYLGRWFNGVYTSGVPERRCCVPHEPDQIAQCAWIELTGGDADINLQHKVSQDMARVTPRARLTVNTIQTLADGIAKGYGVGILPRWVAECPRHGVMRGRLSRILPDWEPRPTDLHILFRPGLKTPAVDDLIQHITNHLPSRWRLSATPETH</sequence>
<dbReference type="InterPro" id="IPR058163">
    <property type="entry name" value="LysR-type_TF_proteobact-type"/>
</dbReference>
<evidence type="ECO:0000256" key="3">
    <source>
        <dbReference type="ARBA" id="ARBA00023125"/>
    </source>
</evidence>
<dbReference type="PANTHER" id="PTHR30537:SF66">
    <property type="entry name" value="IRON-REGULATED VIRULENCE REGULATORY PROTEIN IRGB"/>
    <property type="match status" value="1"/>
</dbReference>
<dbReference type="GO" id="GO:0043565">
    <property type="term" value="F:sequence-specific DNA binding"/>
    <property type="evidence" value="ECO:0007669"/>
    <property type="project" value="TreeGrafter"/>
</dbReference>
<dbReference type="Gene3D" id="1.10.10.10">
    <property type="entry name" value="Winged helix-like DNA-binding domain superfamily/Winged helix DNA-binding domain"/>
    <property type="match status" value="1"/>
</dbReference>
<dbReference type="GO" id="GO:0006351">
    <property type="term" value="P:DNA-templated transcription"/>
    <property type="evidence" value="ECO:0007669"/>
    <property type="project" value="TreeGrafter"/>
</dbReference>
<evidence type="ECO:0000256" key="1">
    <source>
        <dbReference type="ARBA" id="ARBA00009437"/>
    </source>
</evidence>
<gene>
    <name evidence="6" type="ORF">SAMN05444515_11710</name>
</gene>
<dbReference type="InterPro" id="IPR000847">
    <property type="entry name" value="LysR_HTH_N"/>
</dbReference>
<dbReference type="GO" id="GO:0003700">
    <property type="term" value="F:DNA-binding transcription factor activity"/>
    <property type="evidence" value="ECO:0007669"/>
    <property type="project" value="InterPro"/>
</dbReference>
<dbReference type="Pfam" id="PF03466">
    <property type="entry name" value="LysR_substrate"/>
    <property type="match status" value="1"/>
</dbReference>
<evidence type="ECO:0000256" key="4">
    <source>
        <dbReference type="ARBA" id="ARBA00023163"/>
    </source>
</evidence>
<keyword evidence="3 6" id="KW-0238">DNA-binding</keyword>
<dbReference type="SUPFAM" id="SSF46785">
    <property type="entry name" value="Winged helix' DNA-binding domain"/>
    <property type="match status" value="1"/>
</dbReference>
<dbReference type="Pfam" id="PF00126">
    <property type="entry name" value="HTH_1"/>
    <property type="match status" value="1"/>
</dbReference>
<dbReference type="AlphaFoldDB" id="A0A1H7QC84"/>
<dbReference type="InterPro" id="IPR036390">
    <property type="entry name" value="WH_DNA-bd_sf"/>
</dbReference>
<keyword evidence="2" id="KW-0805">Transcription regulation</keyword>
<dbReference type="SUPFAM" id="SSF53850">
    <property type="entry name" value="Periplasmic binding protein-like II"/>
    <property type="match status" value="1"/>
</dbReference>
<accession>A0A1H7QC84</accession>
<keyword evidence="7" id="KW-1185">Reference proteome</keyword>
<dbReference type="InterPro" id="IPR036388">
    <property type="entry name" value="WH-like_DNA-bd_sf"/>
</dbReference>